<dbReference type="Proteomes" id="UP001159363">
    <property type="component" value="Chromosome X"/>
</dbReference>
<gene>
    <name evidence="1" type="ORF">PR048_013524</name>
</gene>
<proteinExistence type="predicted"/>
<evidence type="ECO:0000313" key="1">
    <source>
        <dbReference type="EMBL" id="KAJ8887309.1"/>
    </source>
</evidence>
<comment type="caution">
    <text evidence="1">The sequence shown here is derived from an EMBL/GenBank/DDBJ whole genome shotgun (WGS) entry which is preliminary data.</text>
</comment>
<keyword evidence="2" id="KW-1185">Reference proteome</keyword>
<reference evidence="1 2" key="1">
    <citation type="submission" date="2023-02" db="EMBL/GenBank/DDBJ databases">
        <title>LHISI_Scaffold_Assembly.</title>
        <authorList>
            <person name="Stuart O.P."/>
            <person name="Cleave R."/>
            <person name="Magrath M.J.L."/>
            <person name="Mikheyev A.S."/>
        </authorList>
    </citation>
    <scope>NUCLEOTIDE SEQUENCE [LARGE SCALE GENOMIC DNA]</scope>
    <source>
        <strain evidence="1">Daus_M_001</strain>
        <tissue evidence="1">Leg muscle</tissue>
    </source>
</reference>
<evidence type="ECO:0000313" key="2">
    <source>
        <dbReference type="Proteomes" id="UP001159363"/>
    </source>
</evidence>
<sequence>MQKAEQNRRLLFMSDINPDTFAESYNYFHEQLFSNRQEGSKVNVVQLLLAVKIKYPEFAEAALCSIWAPVSSVVLKLKAMGYPPSPSHHFVWLSQVHETTDTSAETLEQEYNFSLPEQYKV</sequence>
<accession>A0ABQ9HSF0</accession>
<name>A0ABQ9HSF0_9NEOP</name>
<protein>
    <submittedName>
        <fullName evidence="1">Uncharacterized protein</fullName>
    </submittedName>
</protein>
<dbReference type="EMBL" id="JARBHB010000004">
    <property type="protein sequence ID" value="KAJ8887309.1"/>
    <property type="molecule type" value="Genomic_DNA"/>
</dbReference>
<organism evidence="1 2">
    <name type="scientific">Dryococelus australis</name>
    <dbReference type="NCBI Taxonomy" id="614101"/>
    <lineage>
        <taxon>Eukaryota</taxon>
        <taxon>Metazoa</taxon>
        <taxon>Ecdysozoa</taxon>
        <taxon>Arthropoda</taxon>
        <taxon>Hexapoda</taxon>
        <taxon>Insecta</taxon>
        <taxon>Pterygota</taxon>
        <taxon>Neoptera</taxon>
        <taxon>Polyneoptera</taxon>
        <taxon>Phasmatodea</taxon>
        <taxon>Verophasmatodea</taxon>
        <taxon>Anareolatae</taxon>
        <taxon>Phasmatidae</taxon>
        <taxon>Eurycanthinae</taxon>
        <taxon>Dryococelus</taxon>
    </lineage>
</organism>